<gene>
    <name evidence="2" type="ORF">BJ508DRAFT_335911</name>
</gene>
<evidence type="ECO:0000313" key="2">
    <source>
        <dbReference type="EMBL" id="RPA71559.1"/>
    </source>
</evidence>
<dbReference type="EMBL" id="ML119918">
    <property type="protein sequence ID" value="RPA71559.1"/>
    <property type="molecule type" value="Genomic_DNA"/>
</dbReference>
<keyword evidence="1" id="KW-0732">Signal</keyword>
<evidence type="ECO:0008006" key="4">
    <source>
        <dbReference type="Google" id="ProtNLM"/>
    </source>
</evidence>
<dbReference type="AlphaFoldDB" id="A0A3N4HAI4"/>
<feature type="chain" id="PRO_5018116616" description="Ig-like domain-containing protein" evidence="1">
    <location>
        <begin position="23"/>
        <end position="157"/>
    </location>
</feature>
<proteinExistence type="predicted"/>
<feature type="signal peptide" evidence="1">
    <location>
        <begin position="1"/>
        <end position="22"/>
    </location>
</feature>
<protein>
    <recommendedName>
        <fullName evidence="4">Ig-like domain-containing protein</fullName>
    </recommendedName>
</protein>
<organism evidence="2 3">
    <name type="scientific">Ascobolus immersus RN42</name>
    <dbReference type="NCBI Taxonomy" id="1160509"/>
    <lineage>
        <taxon>Eukaryota</taxon>
        <taxon>Fungi</taxon>
        <taxon>Dikarya</taxon>
        <taxon>Ascomycota</taxon>
        <taxon>Pezizomycotina</taxon>
        <taxon>Pezizomycetes</taxon>
        <taxon>Pezizales</taxon>
        <taxon>Ascobolaceae</taxon>
        <taxon>Ascobolus</taxon>
    </lineage>
</organism>
<keyword evidence="3" id="KW-1185">Reference proteome</keyword>
<evidence type="ECO:0000313" key="3">
    <source>
        <dbReference type="Proteomes" id="UP000275078"/>
    </source>
</evidence>
<accession>A0A3N4HAI4</accession>
<sequence>MQFTNILTLVAVTVLGASTAMAQDPLPPGCTVTGVPFGDFGIFLAWSAPEHRCDQTTGRFFRDFQPGVNETPGNKGNLVGAQVVVRRNQGPVACRFTFARVGPGNRGQCLPGVQTLNRCVTSDDGFAQFAAGEQVGGACMHCIPGRVCGWAAGTAPF</sequence>
<evidence type="ECO:0000256" key="1">
    <source>
        <dbReference type="SAM" id="SignalP"/>
    </source>
</evidence>
<name>A0A3N4HAI4_ASCIM</name>
<reference evidence="2 3" key="1">
    <citation type="journal article" date="2018" name="Nat. Ecol. Evol.">
        <title>Pezizomycetes genomes reveal the molecular basis of ectomycorrhizal truffle lifestyle.</title>
        <authorList>
            <person name="Murat C."/>
            <person name="Payen T."/>
            <person name="Noel B."/>
            <person name="Kuo A."/>
            <person name="Morin E."/>
            <person name="Chen J."/>
            <person name="Kohler A."/>
            <person name="Krizsan K."/>
            <person name="Balestrini R."/>
            <person name="Da Silva C."/>
            <person name="Montanini B."/>
            <person name="Hainaut M."/>
            <person name="Levati E."/>
            <person name="Barry K.W."/>
            <person name="Belfiori B."/>
            <person name="Cichocki N."/>
            <person name="Clum A."/>
            <person name="Dockter R.B."/>
            <person name="Fauchery L."/>
            <person name="Guy J."/>
            <person name="Iotti M."/>
            <person name="Le Tacon F."/>
            <person name="Lindquist E.A."/>
            <person name="Lipzen A."/>
            <person name="Malagnac F."/>
            <person name="Mello A."/>
            <person name="Molinier V."/>
            <person name="Miyauchi S."/>
            <person name="Poulain J."/>
            <person name="Riccioni C."/>
            <person name="Rubini A."/>
            <person name="Sitrit Y."/>
            <person name="Splivallo R."/>
            <person name="Traeger S."/>
            <person name="Wang M."/>
            <person name="Zifcakova L."/>
            <person name="Wipf D."/>
            <person name="Zambonelli A."/>
            <person name="Paolocci F."/>
            <person name="Nowrousian M."/>
            <person name="Ottonello S."/>
            <person name="Baldrian P."/>
            <person name="Spatafora J.W."/>
            <person name="Henrissat B."/>
            <person name="Nagy L.G."/>
            <person name="Aury J.M."/>
            <person name="Wincker P."/>
            <person name="Grigoriev I.V."/>
            <person name="Bonfante P."/>
            <person name="Martin F.M."/>
        </authorList>
    </citation>
    <scope>NUCLEOTIDE SEQUENCE [LARGE SCALE GENOMIC DNA]</scope>
    <source>
        <strain evidence="2 3">RN42</strain>
    </source>
</reference>
<dbReference type="Proteomes" id="UP000275078">
    <property type="component" value="Unassembled WGS sequence"/>
</dbReference>